<reference evidence="2 3" key="1">
    <citation type="submission" date="2017-12" db="EMBL/GenBank/DDBJ databases">
        <title>Chromulinavorax destructans is a abundant pathogen of dominant heterotrophic picoflagllates.</title>
        <authorList>
            <person name="Deeg C.M."/>
            <person name="Zimmer M."/>
            <person name="Suttle C.A."/>
        </authorList>
    </citation>
    <scope>NUCLEOTIDE SEQUENCE [LARGE SCALE GENOMIC DNA]</scope>
    <source>
        <strain evidence="2 3">SeV1</strain>
    </source>
</reference>
<organism evidence="2 3">
    <name type="scientific">Candidatus Chromulinivorax destructor</name>
    <dbReference type="NCBI Taxonomy" id="2066483"/>
    <lineage>
        <taxon>Bacteria</taxon>
        <taxon>Candidatus Babelota</taxon>
        <taxon>Candidatus Babeliae</taxon>
        <taxon>Candidatus Babeliales</taxon>
        <taxon>Candidatus Chromulinivoraceae</taxon>
        <taxon>Candidatus Chromulinivorax</taxon>
    </lineage>
</organism>
<dbReference type="AlphaFoldDB" id="A0A345ZA61"/>
<dbReference type="RefSeq" id="WP_115585193.1">
    <property type="nucleotide sequence ID" value="NZ_CP025544.1"/>
</dbReference>
<dbReference type="Gene3D" id="1.20.5.340">
    <property type="match status" value="1"/>
</dbReference>
<proteinExistence type="predicted"/>
<gene>
    <name evidence="2" type="ORF">C0J27_00230</name>
</gene>
<evidence type="ECO:0000313" key="2">
    <source>
        <dbReference type="EMBL" id="AXK60178.1"/>
    </source>
</evidence>
<feature type="coiled-coil region" evidence="1">
    <location>
        <begin position="35"/>
        <end position="97"/>
    </location>
</feature>
<keyword evidence="1" id="KW-0175">Coiled coil</keyword>
<sequence length="120" mass="14137">MGTMPENKNEQNFQVNYGLNLTLLEEKVVRLVDLVKQFKQSNLSLQEENMILQEEVKLQQNNIQNLQEENQMLKHQLMRTENSLVAETKDLEELSQEKMMTKMIVDDLIRSIDSLVEQKD</sequence>
<evidence type="ECO:0008006" key="4">
    <source>
        <dbReference type="Google" id="ProtNLM"/>
    </source>
</evidence>
<protein>
    <recommendedName>
        <fullName evidence="4">Cell division protein ZapB</fullName>
    </recommendedName>
</protein>
<dbReference type="KEGG" id="cdes:C0J27_00230"/>
<evidence type="ECO:0000313" key="3">
    <source>
        <dbReference type="Proteomes" id="UP000254834"/>
    </source>
</evidence>
<name>A0A345ZA61_9BACT</name>
<accession>A0A345ZA61</accession>
<dbReference type="EMBL" id="CP025544">
    <property type="protein sequence ID" value="AXK60178.1"/>
    <property type="molecule type" value="Genomic_DNA"/>
</dbReference>
<evidence type="ECO:0000256" key="1">
    <source>
        <dbReference type="SAM" id="Coils"/>
    </source>
</evidence>
<keyword evidence="3" id="KW-1185">Reference proteome</keyword>
<dbReference type="Proteomes" id="UP000254834">
    <property type="component" value="Chromosome"/>
</dbReference>